<protein>
    <recommendedName>
        <fullName evidence="7">Ribosomal protein L9 domain-containing protein</fullName>
    </recommendedName>
</protein>
<evidence type="ECO:0000256" key="5">
    <source>
        <dbReference type="ARBA" id="ARBA00023274"/>
    </source>
</evidence>
<evidence type="ECO:0000313" key="8">
    <source>
        <dbReference type="EMBL" id="SVD71622.1"/>
    </source>
</evidence>
<feature type="coiled-coil region" evidence="6">
    <location>
        <begin position="37"/>
        <end position="64"/>
    </location>
</feature>
<dbReference type="GO" id="GO:1990904">
    <property type="term" value="C:ribonucleoprotein complex"/>
    <property type="evidence" value="ECO:0007669"/>
    <property type="project" value="UniProtKB-KW"/>
</dbReference>
<keyword evidence="3" id="KW-0694">RNA-binding</keyword>
<keyword evidence="2" id="KW-0699">rRNA-binding</keyword>
<accession>A0A382XKG5</accession>
<proteinExistence type="inferred from homology"/>
<dbReference type="InterPro" id="IPR036935">
    <property type="entry name" value="Ribosomal_bL9_N_sf"/>
</dbReference>
<evidence type="ECO:0000256" key="1">
    <source>
        <dbReference type="ARBA" id="ARBA00010605"/>
    </source>
</evidence>
<dbReference type="InterPro" id="IPR020069">
    <property type="entry name" value="Ribosomal_bL9_C"/>
</dbReference>
<dbReference type="InterPro" id="IPR020070">
    <property type="entry name" value="Ribosomal_bL9_N"/>
</dbReference>
<evidence type="ECO:0000256" key="2">
    <source>
        <dbReference type="ARBA" id="ARBA00022730"/>
    </source>
</evidence>
<dbReference type="SUPFAM" id="SSF55658">
    <property type="entry name" value="L9 N-domain-like"/>
    <property type="match status" value="1"/>
</dbReference>
<dbReference type="InterPro" id="IPR036791">
    <property type="entry name" value="Ribosomal_bL9_C_sf"/>
</dbReference>
<dbReference type="GO" id="GO:0003735">
    <property type="term" value="F:structural constituent of ribosome"/>
    <property type="evidence" value="ECO:0007669"/>
    <property type="project" value="InterPro"/>
</dbReference>
<dbReference type="Pfam" id="PF01281">
    <property type="entry name" value="Ribosomal_L9_N"/>
    <property type="match status" value="1"/>
</dbReference>
<dbReference type="PROSITE" id="PS00651">
    <property type="entry name" value="RIBOSOMAL_L9"/>
    <property type="match status" value="1"/>
</dbReference>
<keyword evidence="5" id="KW-0687">Ribonucleoprotein</keyword>
<dbReference type="Gene3D" id="3.40.5.10">
    <property type="entry name" value="Ribosomal protein L9, N-terminal domain"/>
    <property type="match status" value="1"/>
</dbReference>
<dbReference type="Gene3D" id="3.10.430.100">
    <property type="entry name" value="Ribosomal protein L9, C-terminal domain"/>
    <property type="match status" value="1"/>
</dbReference>
<dbReference type="InterPro" id="IPR020594">
    <property type="entry name" value="Ribosomal_bL9_bac/chp"/>
</dbReference>
<reference evidence="8" key="1">
    <citation type="submission" date="2018-05" db="EMBL/GenBank/DDBJ databases">
        <authorList>
            <person name="Lanie J.A."/>
            <person name="Ng W.-L."/>
            <person name="Kazmierczak K.M."/>
            <person name="Andrzejewski T.M."/>
            <person name="Davidsen T.M."/>
            <person name="Wayne K.J."/>
            <person name="Tettelin H."/>
            <person name="Glass J.I."/>
            <person name="Rusch D."/>
            <person name="Podicherti R."/>
            <person name="Tsui H.-C.T."/>
            <person name="Winkler M.E."/>
        </authorList>
    </citation>
    <scope>NUCLEOTIDE SEQUENCE</scope>
</reference>
<keyword evidence="6" id="KW-0175">Coiled coil</keyword>
<organism evidence="8">
    <name type="scientific">marine metagenome</name>
    <dbReference type="NCBI Taxonomy" id="408172"/>
    <lineage>
        <taxon>unclassified sequences</taxon>
        <taxon>metagenomes</taxon>
        <taxon>ecological metagenomes</taxon>
    </lineage>
</organism>
<evidence type="ECO:0000256" key="3">
    <source>
        <dbReference type="ARBA" id="ARBA00022884"/>
    </source>
</evidence>
<dbReference type="EMBL" id="UINC01168544">
    <property type="protein sequence ID" value="SVD71622.1"/>
    <property type="molecule type" value="Genomic_DNA"/>
</dbReference>
<evidence type="ECO:0000256" key="4">
    <source>
        <dbReference type="ARBA" id="ARBA00022980"/>
    </source>
</evidence>
<dbReference type="GO" id="GO:0006412">
    <property type="term" value="P:translation"/>
    <property type="evidence" value="ECO:0007669"/>
    <property type="project" value="InterPro"/>
</dbReference>
<dbReference type="PANTHER" id="PTHR21368">
    <property type="entry name" value="50S RIBOSOMAL PROTEIN L9"/>
    <property type="match status" value="1"/>
</dbReference>
<dbReference type="InterPro" id="IPR009027">
    <property type="entry name" value="Ribosomal_bL9/RNase_H1_N"/>
</dbReference>
<evidence type="ECO:0000259" key="7">
    <source>
        <dbReference type="PROSITE" id="PS00651"/>
    </source>
</evidence>
<dbReference type="Pfam" id="PF03948">
    <property type="entry name" value="Ribosomal_L9_C"/>
    <property type="match status" value="1"/>
</dbReference>
<dbReference type="NCBIfam" id="TIGR00158">
    <property type="entry name" value="L9"/>
    <property type="match status" value="1"/>
</dbReference>
<sequence>MEVILLENIKNLGEIGDAVKVKRGYGRNFLIKYGKALKASKENLALVNKKKIELNERNVTLKKEAKKIYDIINKKNYKFSKEAKDNNELYGSIKPKEISKTIESINKIEIKPSQVDLNKQINKIGSYEAIINLHSEIQAKVHIEVVKKEEEN</sequence>
<dbReference type="InterPro" id="IPR000244">
    <property type="entry name" value="Ribosomal_bL9"/>
</dbReference>
<comment type="similarity">
    <text evidence="1">Belongs to the bacterial ribosomal protein bL9 family.</text>
</comment>
<name>A0A382XKG5_9ZZZZ</name>
<dbReference type="GO" id="GO:0005840">
    <property type="term" value="C:ribosome"/>
    <property type="evidence" value="ECO:0007669"/>
    <property type="project" value="UniProtKB-KW"/>
</dbReference>
<keyword evidence="4" id="KW-0689">Ribosomal protein</keyword>
<feature type="domain" description="Ribosomal protein L9" evidence="7">
    <location>
        <begin position="13"/>
        <end position="40"/>
    </location>
</feature>
<gene>
    <name evidence="8" type="ORF">METZ01_LOCUS424476</name>
</gene>
<dbReference type="GO" id="GO:0019843">
    <property type="term" value="F:rRNA binding"/>
    <property type="evidence" value="ECO:0007669"/>
    <property type="project" value="UniProtKB-KW"/>
</dbReference>
<dbReference type="HAMAP" id="MF_00503">
    <property type="entry name" value="Ribosomal_bL9"/>
    <property type="match status" value="1"/>
</dbReference>
<evidence type="ECO:0000256" key="6">
    <source>
        <dbReference type="SAM" id="Coils"/>
    </source>
</evidence>
<dbReference type="SUPFAM" id="SSF55653">
    <property type="entry name" value="Ribosomal protein L9 C-domain"/>
    <property type="match status" value="1"/>
</dbReference>
<dbReference type="AlphaFoldDB" id="A0A382XKG5"/>